<dbReference type="Gene3D" id="1.10.760.10">
    <property type="entry name" value="Cytochrome c-like domain"/>
    <property type="match status" value="2"/>
</dbReference>
<dbReference type="GO" id="GO:0020037">
    <property type="term" value="F:heme binding"/>
    <property type="evidence" value="ECO:0007669"/>
    <property type="project" value="InterPro"/>
</dbReference>
<dbReference type="PIRSF" id="PIRSF000294">
    <property type="entry name" value="Cytochrome-c_peroxidase"/>
    <property type="match status" value="1"/>
</dbReference>
<dbReference type="OrthoDB" id="9805202at2"/>
<dbReference type="GO" id="GO:0042597">
    <property type="term" value="C:periplasmic space"/>
    <property type="evidence" value="ECO:0007669"/>
    <property type="project" value="UniProtKB-SubCell"/>
</dbReference>
<sequence length="401" mass="43446">MTAAPDRLPPGGGRTGWLGRLALASLVAGLAACGGGGRSELEVLPQAADRWSWVLPSGFPVPKEPETNPMSTAKVELGRHLFYDRRLSGNGSQSCASCHLQHKAFTDGLALAQGSTGQFHRRGAQPLANVAYNATLTWANPSLVTLEKQIEVPLFGDDPVEMGVNDSNQAQVLARIAGDPAYPQRFAQAFPGQPDPVSWAHVIQSIAAFQRSLISGNSRYDQYTRGQAQLTAAEERGLRLFFGDKAECFHCHGSFNFNDQVVHASSRFVETPFHNTGLYNLGDRGDFPALNQGLFEFTAQATDRGRFRAQTLRNIEVTAPYMHDGSLATLEEVVDFYAAGGRQISSGPLAGDGRKHPNKSDQIAPIDLDAQEKADLVAFLKTLTDHEFLANPKFADPFSPP</sequence>
<evidence type="ECO:0000256" key="6">
    <source>
        <dbReference type="ARBA" id="ARBA00023002"/>
    </source>
</evidence>
<dbReference type="SUPFAM" id="SSF46626">
    <property type="entry name" value="Cytochrome c"/>
    <property type="match status" value="2"/>
</dbReference>
<evidence type="ECO:0000256" key="5">
    <source>
        <dbReference type="ARBA" id="ARBA00022764"/>
    </source>
</evidence>
<comment type="subcellular location">
    <subcellularLocation>
        <location evidence="1">Periplasm</location>
    </subcellularLocation>
</comment>
<dbReference type="PROSITE" id="PS51007">
    <property type="entry name" value="CYTC"/>
    <property type="match status" value="2"/>
</dbReference>
<feature type="binding site" description="covalent" evidence="8">
    <location>
        <position position="98"/>
    </location>
    <ligand>
        <name>heme c</name>
        <dbReference type="ChEBI" id="CHEBI:61717"/>
        <label>1</label>
    </ligand>
</feature>
<keyword evidence="5" id="KW-0574">Periplasm</keyword>
<dbReference type="NCBIfam" id="TIGR04039">
    <property type="entry name" value="MXAN_0977_Heme2"/>
    <property type="match status" value="1"/>
</dbReference>
<dbReference type="InterPro" id="IPR036909">
    <property type="entry name" value="Cyt_c-like_dom_sf"/>
</dbReference>
<evidence type="ECO:0000313" key="12">
    <source>
        <dbReference type="Proteomes" id="UP000238589"/>
    </source>
</evidence>
<comment type="cofactor">
    <cofactor evidence="8">
        <name>heme</name>
        <dbReference type="ChEBI" id="CHEBI:30413"/>
    </cofactor>
    <text evidence="8">Binds 2 heme groups.</text>
</comment>
<evidence type="ECO:0000256" key="3">
    <source>
        <dbReference type="ARBA" id="ARBA00022723"/>
    </source>
</evidence>
<evidence type="ECO:0000256" key="7">
    <source>
        <dbReference type="ARBA" id="ARBA00023004"/>
    </source>
</evidence>
<dbReference type="InterPro" id="IPR023929">
    <property type="entry name" value="MbnH-like"/>
</dbReference>
<feature type="binding site" description="axial binding residue" evidence="9">
    <location>
        <position position="99"/>
    </location>
    <ligand>
        <name>heme c</name>
        <dbReference type="ChEBI" id="CHEBI:61717"/>
        <label>1</label>
    </ligand>
    <ligandPart>
        <name>Fe</name>
        <dbReference type="ChEBI" id="CHEBI:18248"/>
    </ligandPart>
</feature>
<evidence type="ECO:0000259" key="10">
    <source>
        <dbReference type="PROSITE" id="PS51007"/>
    </source>
</evidence>
<keyword evidence="3 9" id="KW-0479">Metal-binding</keyword>
<dbReference type="GO" id="GO:0004130">
    <property type="term" value="F:cytochrome-c peroxidase activity"/>
    <property type="evidence" value="ECO:0007669"/>
    <property type="project" value="TreeGrafter"/>
</dbReference>
<feature type="binding site" description="axial binding residue" evidence="9">
    <location>
        <position position="252"/>
    </location>
    <ligand>
        <name>heme c</name>
        <dbReference type="ChEBI" id="CHEBI:61717"/>
        <label>2</label>
    </ligand>
    <ligandPart>
        <name>Fe</name>
        <dbReference type="ChEBI" id="CHEBI:18248"/>
    </ligandPart>
</feature>
<dbReference type="InterPro" id="IPR004852">
    <property type="entry name" value="Di-haem_cyt_c_peroxidsae"/>
</dbReference>
<dbReference type="GO" id="GO:0046872">
    <property type="term" value="F:metal ion binding"/>
    <property type="evidence" value="ECO:0007669"/>
    <property type="project" value="UniProtKB-KW"/>
</dbReference>
<comment type="caution">
    <text evidence="11">The sequence shown here is derived from an EMBL/GenBank/DDBJ whole genome shotgun (WGS) entry which is preliminary data.</text>
</comment>
<keyword evidence="4" id="KW-0732">Signal</keyword>
<dbReference type="InterPro" id="IPR051395">
    <property type="entry name" value="Cytochrome_c_Peroxidase/MauG"/>
</dbReference>
<name>A0A2S9K0E0_9BURK</name>
<keyword evidence="12" id="KW-1185">Reference proteome</keyword>
<comment type="PTM">
    <text evidence="8">Binds 2 heme groups per subunit.</text>
</comment>
<protein>
    <submittedName>
        <fullName evidence="11">Di-heme enzyme</fullName>
    </submittedName>
</protein>
<dbReference type="InterPro" id="IPR026259">
    <property type="entry name" value="MauG/Cytc_peroxidase"/>
</dbReference>
<feature type="domain" description="Cytochrome c" evidence="10">
    <location>
        <begin position="73"/>
        <end position="210"/>
    </location>
</feature>
<evidence type="ECO:0000256" key="2">
    <source>
        <dbReference type="ARBA" id="ARBA00022617"/>
    </source>
</evidence>
<dbReference type="PANTHER" id="PTHR30600:SF14">
    <property type="entry name" value="CYTOCHROME C PEROXIDASE"/>
    <property type="match status" value="1"/>
</dbReference>
<organism evidence="11 12">
    <name type="scientific">Malikia granosa</name>
    <dbReference type="NCBI Taxonomy" id="263067"/>
    <lineage>
        <taxon>Bacteria</taxon>
        <taxon>Pseudomonadati</taxon>
        <taxon>Pseudomonadota</taxon>
        <taxon>Betaproteobacteria</taxon>
        <taxon>Burkholderiales</taxon>
        <taxon>Comamonadaceae</taxon>
        <taxon>Malikia</taxon>
    </lineage>
</organism>
<reference evidence="11 12" key="1">
    <citation type="submission" date="2018-03" db="EMBL/GenBank/DDBJ databases">
        <title>Comparative genomics illustrates the genes involved in a hyperalkaliphilic mechanisms of Serpentinomonas isolated from highly-alkaline calcium-rich serpentinized springs.</title>
        <authorList>
            <person name="Suzuki S."/>
            <person name="Ishii S."/>
            <person name="Walworth N."/>
            <person name="Bird L."/>
            <person name="Kuenen J.G."/>
            <person name="Nealson K.H."/>
        </authorList>
    </citation>
    <scope>NUCLEOTIDE SEQUENCE [LARGE SCALE GENOMIC DNA]</scope>
    <source>
        <strain evidence="11 12">P1</strain>
    </source>
</reference>
<dbReference type="Pfam" id="PF03150">
    <property type="entry name" value="CCP_MauG"/>
    <property type="match status" value="1"/>
</dbReference>
<evidence type="ECO:0000256" key="9">
    <source>
        <dbReference type="PIRSR" id="PIRSR000294-2"/>
    </source>
</evidence>
<feature type="binding site" description="covalent" evidence="8">
    <location>
        <position position="248"/>
    </location>
    <ligand>
        <name>heme c</name>
        <dbReference type="ChEBI" id="CHEBI:61717"/>
        <label>2</label>
    </ligand>
</feature>
<keyword evidence="2 8" id="KW-0349">Heme</keyword>
<dbReference type="InterPro" id="IPR009056">
    <property type="entry name" value="Cyt_c-like_dom"/>
</dbReference>
<evidence type="ECO:0000256" key="1">
    <source>
        <dbReference type="ARBA" id="ARBA00004418"/>
    </source>
</evidence>
<dbReference type="AlphaFoldDB" id="A0A2S9K0E0"/>
<dbReference type="GO" id="GO:0009055">
    <property type="term" value="F:electron transfer activity"/>
    <property type="evidence" value="ECO:0007669"/>
    <property type="project" value="InterPro"/>
</dbReference>
<feature type="binding site" description="covalent" evidence="8">
    <location>
        <position position="95"/>
    </location>
    <ligand>
        <name>heme c</name>
        <dbReference type="ChEBI" id="CHEBI:61717"/>
        <label>1</label>
    </ligand>
</feature>
<keyword evidence="6" id="KW-0560">Oxidoreductase</keyword>
<evidence type="ECO:0000256" key="4">
    <source>
        <dbReference type="ARBA" id="ARBA00022729"/>
    </source>
</evidence>
<dbReference type="PANTHER" id="PTHR30600">
    <property type="entry name" value="CYTOCHROME C PEROXIDASE-RELATED"/>
    <property type="match status" value="1"/>
</dbReference>
<evidence type="ECO:0000313" key="11">
    <source>
        <dbReference type="EMBL" id="PRD63910.1"/>
    </source>
</evidence>
<proteinExistence type="predicted"/>
<dbReference type="Proteomes" id="UP000238589">
    <property type="component" value="Unassembled WGS sequence"/>
</dbReference>
<accession>A0A2S9K0E0</accession>
<feature type="domain" description="Cytochrome c" evidence="10">
    <location>
        <begin position="232"/>
        <end position="384"/>
    </location>
</feature>
<gene>
    <name evidence="11" type="ORF">C6P64_17230</name>
</gene>
<evidence type="ECO:0000256" key="8">
    <source>
        <dbReference type="PIRSR" id="PIRSR000294-1"/>
    </source>
</evidence>
<dbReference type="PROSITE" id="PS51257">
    <property type="entry name" value="PROKAR_LIPOPROTEIN"/>
    <property type="match status" value="1"/>
</dbReference>
<feature type="binding site" description="covalent" evidence="8">
    <location>
        <position position="251"/>
    </location>
    <ligand>
        <name>heme c</name>
        <dbReference type="ChEBI" id="CHEBI:61717"/>
        <label>2</label>
    </ligand>
</feature>
<keyword evidence="7 9" id="KW-0408">Iron</keyword>
<dbReference type="EMBL" id="PVLQ01000119">
    <property type="protein sequence ID" value="PRD63910.1"/>
    <property type="molecule type" value="Genomic_DNA"/>
</dbReference>